<evidence type="ECO:0000313" key="2">
    <source>
        <dbReference type="Proteomes" id="UP001519460"/>
    </source>
</evidence>
<name>A0ABD0JWI8_9CAEN</name>
<dbReference type="Proteomes" id="UP001519460">
    <property type="component" value="Unassembled WGS sequence"/>
</dbReference>
<comment type="caution">
    <text evidence="1">The sequence shown here is derived from an EMBL/GenBank/DDBJ whole genome shotgun (WGS) entry which is preliminary data.</text>
</comment>
<sequence length="75" mass="8456">MPQFAHAVSTWALAMSGEELLTFTARFLRPHFGPHLPASSRAAQEIGRSHYSRSMADRQLKYGWRNLGQGLVKTQ</sequence>
<keyword evidence="2" id="KW-1185">Reference proteome</keyword>
<protein>
    <submittedName>
        <fullName evidence="1">Uncharacterized protein</fullName>
    </submittedName>
</protein>
<accession>A0ABD0JWI8</accession>
<proteinExistence type="predicted"/>
<evidence type="ECO:0000313" key="1">
    <source>
        <dbReference type="EMBL" id="KAK7478960.1"/>
    </source>
</evidence>
<reference evidence="1 2" key="1">
    <citation type="journal article" date="2023" name="Sci. Data">
        <title>Genome assembly of the Korean intertidal mud-creeper Batillaria attramentaria.</title>
        <authorList>
            <person name="Patra A.K."/>
            <person name="Ho P.T."/>
            <person name="Jun S."/>
            <person name="Lee S.J."/>
            <person name="Kim Y."/>
            <person name="Won Y.J."/>
        </authorList>
    </citation>
    <scope>NUCLEOTIDE SEQUENCE [LARGE SCALE GENOMIC DNA]</scope>
    <source>
        <strain evidence="1">Wonlab-2016</strain>
    </source>
</reference>
<dbReference type="AlphaFoldDB" id="A0ABD0JWI8"/>
<dbReference type="EMBL" id="JACVVK020000314">
    <property type="protein sequence ID" value="KAK7478960.1"/>
    <property type="molecule type" value="Genomic_DNA"/>
</dbReference>
<gene>
    <name evidence="1" type="ORF">BaRGS_00029827</name>
</gene>
<organism evidence="1 2">
    <name type="scientific">Batillaria attramentaria</name>
    <dbReference type="NCBI Taxonomy" id="370345"/>
    <lineage>
        <taxon>Eukaryota</taxon>
        <taxon>Metazoa</taxon>
        <taxon>Spiralia</taxon>
        <taxon>Lophotrochozoa</taxon>
        <taxon>Mollusca</taxon>
        <taxon>Gastropoda</taxon>
        <taxon>Caenogastropoda</taxon>
        <taxon>Sorbeoconcha</taxon>
        <taxon>Cerithioidea</taxon>
        <taxon>Batillariidae</taxon>
        <taxon>Batillaria</taxon>
    </lineage>
</organism>